<dbReference type="AlphaFoldDB" id="A0A5C3QE40"/>
<protein>
    <recommendedName>
        <fullName evidence="4">CMP/dCMP-type deaminase domain-containing protein</fullName>
    </recommendedName>
</protein>
<dbReference type="EMBL" id="ML178831">
    <property type="protein sequence ID" value="TFK99961.1"/>
    <property type="molecule type" value="Genomic_DNA"/>
</dbReference>
<accession>A0A5C3QE40</accession>
<name>A0A5C3QE40_9AGAR</name>
<feature type="region of interest" description="Disordered" evidence="1">
    <location>
        <begin position="15"/>
        <end position="39"/>
    </location>
</feature>
<evidence type="ECO:0000313" key="2">
    <source>
        <dbReference type="EMBL" id="TFK99961.1"/>
    </source>
</evidence>
<gene>
    <name evidence="2" type="ORF">BDV98DRAFT_623218</name>
</gene>
<reference evidence="2 3" key="1">
    <citation type="journal article" date="2019" name="Nat. Ecol. Evol.">
        <title>Megaphylogeny resolves global patterns of mushroom evolution.</title>
        <authorList>
            <person name="Varga T."/>
            <person name="Krizsan K."/>
            <person name="Foldi C."/>
            <person name="Dima B."/>
            <person name="Sanchez-Garcia M."/>
            <person name="Sanchez-Ramirez S."/>
            <person name="Szollosi G.J."/>
            <person name="Szarkandi J.G."/>
            <person name="Papp V."/>
            <person name="Albert L."/>
            <person name="Andreopoulos W."/>
            <person name="Angelini C."/>
            <person name="Antonin V."/>
            <person name="Barry K.W."/>
            <person name="Bougher N.L."/>
            <person name="Buchanan P."/>
            <person name="Buyck B."/>
            <person name="Bense V."/>
            <person name="Catcheside P."/>
            <person name="Chovatia M."/>
            <person name="Cooper J."/>
            <person name="Damon W."/>
            <person name="Desjardin D."/>
            <person name="Finy P."/>
            <person name="Geml J."/>
            <person name="Haridas S."/>
            <person name="Hughes K."/>
            <person name="Justo A."/>
            <person name="Karasinski D."/>
            <person name="Kautmanova I."/>
            <person name="Kiss B."/>
            <person name="Kocsube S."/>
            <person name="Kotiranta H."/>
            <person name="LaButti K.M."/>
            <person name="Lechner B.E."/>
            <person name="Liimatainen K."/>
            <person name="Lipzen A."/>
            <person name="Lukacs Z."/>
            <person name="Mihaltcheva S."/>
            <person name="Morgado L.N."/>
            <person name="Niskanen T."/>
            <person name="Noordeloos M.E."/>
            <person name="Ohm R.A."/>
            <person name="Ortiz-Santana B."/>
            <person name="Ovrebo C."/>
            <person name="Racz N."/>
            <person name="Riley R."/>
            <person name="Savchenko A."/>
            <person name="Shiryaev A."/>
            <person name="Soop K."/>
            <person name="Spirin V."/>
            <person name="Szebenyi C."/>
            <person name="Tomsovsky M."/>
            <person name="Tulloss R.E."/>
            <person name="Uehling J."/>
            <person name="Grigoriev I.V."/>
            <person name="Vagvolgyi C."/>
            <person name="Papp T."/>
            <person name="Martin F.M."/>
            <person name="Miettinen O."/>
            <person name="Hibbett D.S."/>
            <person name="Nagy L.G."/>
        </authorList>
    </citation>
    <scope>NUCLEOTIDE SEQUENCE [LARGE SCALE GENOMIC DNA]</scope>
    <source>
        <strain evidence="2 3">CBS 309.79</strain>
    </source>
</reference>
<keyword evidence="3" id="KW-1185">Reference proteome</keyword>
<proteinExistence type="predicted"/>
<evidence type="ECO:0008006" key="4">
    <source>
        <dbReference type="Google" id="ProtNLM"/>
    </source>
</evidence>
<evidence type="ECO:0000256" key="1">
    <source>
        <dbReference type="SAM" id="MobiDB-lite"/>
    </source>
</evidence>
<organism evidence="2 3">
    <name type="scientific">Pterulicium gracile</name>
    <dbReference type="NCBI Taxonomy" id="1884261"/>
    <lineage>
        <taxon>Eukaryota</taxon>
        <taxon>Fungi</taxon>
        <taxon>Dikarya</taxon>
        <taxon>Basidiomycota</taxon>
        <taxon>Agaricomycotina</taxon>
        <taxon>Agaricomycetes</taxon>
        <taxon>Agaricomycetidae</taxon>
        <taxon>Agaricales</taxon>
        <taxon>Pleurotineae</taxon>
        <taxon>Pterulaceae</taxon>
        <taxon>Pterulicium</taxon>
    </lineage>
</organism>
<dbReference type="OrthoDB" id="9972196at2759"/>
<sequence length="85" mass="9446">MTCDDSDAGPLTVASKECSTATPPIATLESPHHRPPRRINMNKNQFYYSKCAEIAQKSPMLFTLSCITVKGGKILSTVYNHHRTH</sequence>
<evidence type="ECO:0000313" key="3">
    <source>
        <dbReference type="Proteomes" id="UP000305067"/>
    </source>
</evidence>
<dbReference type="Proteomes" id="UP000305067">
    <property type="component" value="Unassembled WGS sequence"/>
</dbReference>